<evidence type="ECO:0000256" key="2">
    <source>
        <dbReference type="ARBA" id="ARBA00022448"/>
    </source>
</evidence>
<comment type="subcellular location">
    <subcellularLocation>
        <location evidence="1 7">Cell membrane</location>
        <topology evidence="1 7">Multi-pass membrane protein</topology>
    </subcellularLocation>
</comment>
<dbReference type="EMBL" id="CP133150">
    <property type="protein sequence ID" value="WVT06214.1"/>
    <property type="molecule type" value="Genomic_DNA"/>
</dbReference>
<dbReference type="SUPFAM" id="SSF161098">
    <property type="entry name" value="MetI-like"/>
    <property type="match status" value="1"/>
</dbReference>
<evidence type="ECO:0000256" key="1">
    <source>
        <dbReference type="ARBA" id="ARBA00004651"/>
    </source>
</evidence>
<name>A0ABZ2BFB3_9HYPH</name>
<keyword evidence="9" id="KW-0614">Plasmid</keyword>
<keyword evidence="5 7" id="KW-1133">Transmembrane helix</keyword>
<evidence type="ECO:0000259" key="8">
    <source>
        <dbReference type="PROSITE" id="PS50928"/>
    </source>
</evidence>
<evidence type="ECO:0000256" key="5">
    <source>
        <dbReference type="ARBA" id="ARBA00022989"/>
    </source>
</evidence>
<dbReference type="InterPro" id="IPR035906">
    <property type="entry name" value="MetI-like_sf"/>
</dbReference>
<keyword evidence="6 7" id="KW-0472">Membrane</keyword>
<evidence type="ECO:0000313" key="10">
    <source>
        <dbReference type="Proteomes" id="UP001432360"/>
    </source>
</evidence>
<feature type="domain" description="ABC transmembrane type-1" evidence="8">
    <location>
        <begin position="1"/>
        <end position="120"/>
    </location>
</feature>
<comment type="caution">
    <text evidence="7">Lacks conserved residue(s) required for the propagation of feature annotation.</text>
</comment>
<dbReference type="CDD" id="cd06261">
    <property type="entry name" value="TM_PBP2"/>
    <property type="match status" value="1"/>
</dbReference>
<gene>
    <name evidence="9" type="ORF">RB548_22600</name>
</gene>
<keyword evidence="10" id="KW-1185">Reference proteome</keyword>
<dbReference type="PANTHER" id="PTHR43163:SF6">
    <property type="entry name" value="DIPEPTIDE TRANSPORT SYSTEM PERMEASE PROTEIN DPPB-RELATED"/>
    <property type="match status" value="1"/>
</dbReference>
<dbReference type="Pfam" id="PF00528">
    <property type="entry name" value="BPD_transp_1"/>
    <property type="match status" value="1"/>
</dbReference>
<reference evidence="9" key="1">
    <citation type="submission" date="2023-08" db="EMBL/GenBank/DDBJ databases">
        <title>Complete genome sequence of Sinorhizobium chiapanecum ITTG S70 isolated from Acaciella angustissima nodules in Chiapas-Mexico.</title>
        <authorList>
            <person name="Rincon-Rosales R."/>
            <person name="Rogel M.A."/>
            <person name="Rincon-Medina C.I."/>
            <person name="Guerrero G."/>
            <person name="Manzano-Gomez L.A."/>
            <person name="Lopez-Lopez A."/>
            <person name="Rincon Molina F.A."/>
            <person name="Martinez-Romero E."/>
        </authorList>
    </citation>
    <scope>NUCLEOTIDE SEQUENCE</scope>
    <source>
        <strain evidence="9">ITTG S70</strain>
        <plasmid evidence="9">pSchITTGS70b</plasmid>
    </source>
</reference>
<evidence type="ECO:0000313" key="9">
    <source>
        <dbReference type="EMBL" id="WVT06214.1"/>
    </source>
</evidence>
<geneLocation type="plasmid" evidence="9 10">
    <name>pSchITTGS70b</name>
</geneLocation>
<evidence type="ECO:0000256" key="6">
    <source>
        <dbReference type="ARBA" id="ARBA00023136"/>
    </source>
</evidence>
<evidence type="ECO:0000256" key="3">
    <source>
        <dbReference type="ARBA" id="ARBA00022475"/>
    </source>
</evidence>
<dbReference type="Proteomes" id="UP001432360">
    <property type="component" value="Plasmid pSchITTGS70b"/>
</dbReference>
<sequence length="132" mass="13999">MTTLGFAGAAVIARFTRSAVLDVLQQPYVRAAMAAGETRYEAIVNHVLPNAAIPIITIIGFSLGGLIGGSIIVEQVFGWPGIGRLLVEVVGLRDLAVVQALVMLFATTMTLANLSVDIAYGLLNPKIYRRSS</sequence>
<dbReference type="PROSITE" id="PS50928">
    <property type="entry name" value="ABC_TM1"/>
    <property type="match status" value="1"/>
</dbReference>
<proteinExistence type="inferred from homology"/>
<evidence type="ECO:0000256" key="4">
    <source>
        <dbReference type="ARBA" id="ARBA00022692"/>
    </source>
</evidence>
<dbReference type="PANTHER" id="PTHR43163">
    <property type="entry name" value="DIPEPTIDE TRANSPORT SYSTEM PERMEASE PROTEIN DPPB-RELATED"/>
    <property type="match status" value="1"/>
</dbReference>
<keyword evidence="4 7" id="KW-0812">Transmembrane</keyword>
<dbReference type="InterPro" id="IPR000515">
    <property type="entry name" value="MetI-like"/>
</dbReference>
<dbReference type="RefSeq" id="WP_331375277.1">
    <property type="nucleotide sequence ID" value="NZ_CP133150.1"/>
</dbReference>
<dbReference type="Gene3D" id="1.10.3720.10">
    <property type="entry name" value="MetI-like"/>
    <property type="match status" value="1"/>
</dbReference>
<keyword evidence="3" id="KW-1003">Cell membrane</keyword>
<accession>A0ABZ2BFB3</accession>
<organism evidence="9 10">
    <name type="scientific">Sinorhizobium chiapasense</name>
    <dbReference type="NCBI Taxonomy" id="501572"/>
    <lineage>
        <taxon>Bacteria</taxon>
        <taxon>Pseudomonadati</taxon>
        <taxon>Pseudomonadota</taxon>
        <taxon>Alphaproteobacteria</taxon>
        <taxon>Hyphomicrobiales</taxon>
        <taxon>Rhizobiaceae</taxon>
        <taxon>Sinorhizobium/Ensifer group</taxon>
        <taxon>Sinorhizobium</taxon>
    </lineage>
</organism>
<feature type="transmembrane region" description="Helical" evidence="7">
    <location>
        <begin position="51"/>
        <end position="73"/>
    </location>
</feature>
<evidence type="ECO:0000256" key="7">
    <source>
        <dbReference type="RuleBase" id="RU363032"/>
    </source>
</evidence>
<comment type="similarity">
    <text evidence="7">Belongs to the binding-protein-dependent transport system permease family.</text>
</comment>
<protein>
    <submittedName>
        <fullName evidence="9">ABC transporter permease</fullName>
    </submittedName>
</protein>
<keyword evidence="2 7" id="KW-0813">Transport</keyword>